<proteinExistence type="predicted"/>
<dbReference type="SUPFAM" id="SSF50952">
    <property type="entry name" value="Soluble quinoprotein glucose dehydrogenase"/>
    <property type="match status" value="1"/>
</dbReference>
<keyword evidence="2" id="KW-1185">Reference proteome</keyword>
<dbReference type="Gene3D" id="2.60.120.200">
    <property type="match status" value="1"/>
</dbReference>
<dbReference type="EMBL" id="JAGGLB010000018">
    <property type="protein sequence ID" value="MBP1993299.1"/>
    <property type="molecule type" value="Genomic_DNA"/>
</dbReference>
<accession>A0ABS4J3A0</accession>
<evidence type="ECO:0000313" key="2">
    <source>
        <dbReference type="Proteomes" id="UP001519287"/>
    </source>
</evidence>
<protein>
    <recommendedName>
        <fullName evidence="3">LamG domain-containing protein</fullName>
    </recommendedName>
</protein>
<sequence>MDKREEQPLYKHAKRIGHWPLRSDSKDTTSYERHGITQAVRFEEAAIFDGKLSSIELPHIEETDGRAPFSLSLEFEIDDDHGFLPGGLCSHYSEERMTGWHLSILSQPGVTSTQANWRNLQFGWSTGAAADEWKDWGCPGNGKMVCSLCVHEGDLYAGIYDDARDHRGRVYKLGEDGNWVDCGNPDDSNSVWSMAEFNGSLYAGTMRYKAAGSALPESPNQVAGGRIYRYEGGQTWSYFGELPIEGNDSIGALTVYDGKLIAMSFYPHGIFAFDADGSCEPLGAPGPEGITRTMTLTPFQGRLFAGCNEIMGIWSRTLQDPWISSSELTNCDQVYCFTVFHNALLTGIWPEARMLQYEGGTSWSDLGLMGEEKEVMGVSVFNGRLYGGTLPGGQVYRYAGGSSWDLVGVLEPPELDVLLRRVWSMAVYKGQLFAGTLPSGKVWSLRNDPLATCDFGLSSGWHRAVVTYDMEQLSLYLDGQFIASATFQNENRGDLSMLPLSLGKGPQCHFSGRIREVELFDEAISIDQMKK</sequence>
<evidence type="ECO:0000313" key="1">
    <source>
        <dbReference type="EMBL" id="MBP1993299.1"/>
    </source>
</evidence>
<name>A0ABS4J3A0_9BACL</name>
<organism evidence="1 2">
    <name type="scientific">Paenibacillus eucommiae</name>
    <dbReference type="NCBI Taxonomy" id="1355755"/>
    <lineage>
        <taxon>Bacteria</taxon>
        <taxon>Bacillati</taxon>
        <taxon>Bacillota</taxon>
        <taxon>Bacilli</taxon>
        <taxon>Bacillales</taxon>
        <taxon>Paenibacillaceae</taxon>
        <taxon>Paenibacillus</taxon>
    </lineage>
</organism>
<dbReference type="InterPro" id="IPR013320">
    <property type="entry name" value="ConA-like_dom_sf"/>
</dbReference>
<evidence type="ECO:0008006" key="3">
    <source>
        <dbReference type="Google" id="ProtNLM"/>
    </source>
</evidence>
<dbReference type="Proteomes" id="UP001519287">
    <property type="component" value="Unassembled WGS sequence"/>
</dbReference>
<dbReference type="InterPro" id="IPR011041">
    <property type="entry name" value="Quinoprot_gluc/sorb_DH_b-prop"/>
</dbReference>
<dbReference type="RefSeq" id="WP_209975040.1">
    <property type="nucleotide sequence ID" value="NZ_JAGGLB010000018.1"/>
</dbReference>
<comment type="caution">
    <text evidence="1">The sequence shown here is derived from an EMBL/GenBank/DDBJ whole genome shotgun (WGS) entry which is preliminary data.</text>
</comment>
<dbReference type="Pfam" id="PF13385">
    <property type="entry name" value="Laminin_G_3"/>
    <property type="match status" value="1"/>
</dbReference>
<gene>
    <name evidence="1" type="ORF">J2Z66_004920</name>
</gene>
<reference evidence="1 2" key="1">
    <citation type="submission" date="2021-03" db="EMBL/GenBank/DDBJ databases">
        <title>Genomic Encyclopedia of Type Strains, Phase IV (KMG-IV): sequencing the most valuable type-strain genomes for metagenomic binning, comparative biology and taxonomic classification.</title>
        <authorList>
            <person name="Goeker M."/>
        </authorList>
    </citation>
    <scope>NUCLEOTIDE SEQUENCE [LARGE SCALE GENOMIC DNA]</scope>
    <source>
        <strain evidence="1 2">DSM 26048</strain>
    </source>
</reference>
<dbReference type="SUPFAM" id="SSF49899">
    <property type="entry name" value="Concanavalin A-like lectins/glucanases"/>
    <property type="match status" value="1"/>
</dbReference>